<dbReference type="InterPro" id="IPR011990">
    <property type="entry name" value="TPR-like_helical_dom_sf"/>
</dbReference>
<comment type="caution">
    <text evidence="1">The sequence shown here is derived from an EMBL/GenBank/DDBJ whole genome shotgun (WGS) entry which is preliminary data.</text>
</comment>
<reference evidence="1" key="1">
    <citation type="submission" date="2020-08" db="EMBL/GenBank/DDBJ databases">
        <title>Multicomponent nature underlies the extraordinary mechanical properties of spider dragline silk.</title>
        <authorList>
            <person name="Kono N."/>
            <person name="Nakamura H."/>
            <person name="Mori M."/>
            <person name="Yoshida Y."/>
            <person name="Ohtoshi R."/>
            <person name="Malay A.D."/>
            <person name="Moran D.A.P."/>
            <person name="Tomita M."/>
            <person name="Numata K."/>
            <person name="Arakawa K."/>
        </authorList>
    </citation>
    <scope>NUCLEOTIDE SEQUENCE</scope>
</reference>
<evidence type="ECO:0000313" key="2">
    <source>
        <dbReference type="Proteomes" id="UP000887013"/>
    </source>
</evidence>
<gene>
    <name evidence="1" type="ORF">NPIL_252771</name>
</gene>
<organism evidence="1 2">
    <name type="scientific">Nephila pilipes</name>
    <name type="common">Giant wood spider</name>
    <name type="synonym">Nephila maculata</name>
    <dbReference type="NCBI Taxonomy" id="299642"/>
    <lineage>
        <taxon>Eukaryota</taxon>
        <taxon>Metazoa</taxon>
        <taxon>Ecdysozoa</taxon>
        <taxon>Arthropoda</taxon>
        <taxon>Chelicerata</taxon>
        <taxon>Arachnida</taxon>
        <taxon>Araneae</taxon>
        <taxon>Araneomorphae</taxon>
        <taxon>Entelegynae</taxon>
        <taxon>Araneoidea</taxon>
        <taxon>Nephilidae</taxon>
        <taxon>Nephila</taxon>
    </lineage>
</organism>
<proteinExistence type="predicted"/>
<dbReference type="Gene3D" id="1.25.40.10">
    <property type="entry name" value="Tetratricopeptide repeat domain"/>
    <property type="match status" value="1"/>
</dbReference>
<dbReference type="OrthoDB" id="626167at2759"/>
<dbReference type="Proteomes" id="UP000887013">
    <property type="component" value="Unassembled WGS sequence"/>
</dbReference>
<keyword evidence="2" id="KW-1185">Reference proteome</keyword>
<evidence type="ECO:0000313" key="1">
    <source>
        <dbReference type="EMBL" id="GFS33063.1"/>
    </source>
</evidence>
<evidence type="ECO:0008006" key="3">
    <source>
        <dbReference type="Google" id="ProtNLM"/>
    </source>
</evidence>
<accession>A0A8X6K9E9</accession>
<dbReference type="EMBL" id="BMAW01088092">
    <property type="protein sequence ID" value="GFS33063.1"/>
    <property type="molecule type" value="Genomic_DNA"/>
</dbReference>
<protein>
    <recommendedName>
        <fullName evidence="3">Kinesin light chain</fullName>
    </recommendedName>
</protein>
<dbReference type="AlphaFoldDB" id="A0A8X6K9E9"/>
<sequence length="112" mass="12858">MAIVLAKFKKTDDHSKVYDEVLRLQKDALGKGHRDTLTTQINMATELLNQGNFHRAKKLLEESLDSAVNILGEDHSTVKRINKMLELIQLKEAYEQGQNISTFQQSMENRMI</sequence>
<name>A0A8X6K9E9_NEPPI</name>
<dbReference type="SUPFAM" id="SSF48452">
    <property type="entry name" value="TPR-like"/>
    <property type="match status" value="1"/>
</dbReference>
<dbReference type="Pfam" id="PF13374">
    <property type="entry name" value="TPR_10"/>
    <property type="match status" value="1"/>
</dbReference>